<comment type="caution">
    <text evidence="1">The sequence shown here is derived from an EMBL/GenBank/DDBJ whole genome shotgun (WGS) entry which is preliminary data.</text>
</comment>
<gene>
    <name evidence="1" type="ORF">GCM10007940_20320</name>
</gene>
<dbReference type="SUPFAM" id="SSF46626">
    <property type="entry name" value="Cytochrome c"/>
    <property type="match status" value="1"/>
</dbReference>
<evidence type="ECO:0000313" key="1">
    <source>
        <dbReference type="EMBL" id="GLR17417.1"/>
    </source>
</evidence>
<dbReference type="EMBL" id="BSOH01000011">
    <property type="protein sequence ID" value="GLR17417.1"/>
    <property type="molecule type" value="Genomic_DNA"/>
</dbReference>
<evidence type="ECO:0000313" key="2">
    <source>
        <dbReference type="Proteomes" id="UP001156666"/>
    </source>
</evidence>
<sequence>MWKLVLGLLFLGQFVYGQDVKKEAFKILESKCNDCHRIEKKESIFSLENMDMYARKINRQVFIFKIMPKGDEVKLSDKEKASLKTWIRWVKDQK</sequence>
<name>A0AA37SP52_9BACT</name>
<proteinExistence type="predicted"/>
<protein>
    <recommendedName>
        <fullName evidence="3">Cytochrome c domain-containing protein</fullName>
    </recommendedName>
</protein>
<reference evidence="1" key="1">
    <citation type="journal article" date="2014" name="Int. J. Syst. Evol. Microbiol.">
        <title>Complete genome sequence of Corynebacterium casei LMG S-19264T (=DSM 44701T), isolated from a smear-ripened cheese.</title>
        <authorList>
            <consortium name="US DOE Joint Genome Institute (JGI-PGF)"/>
            <person name="Walter F."/>
            <person name="Albersmeier A."/>
            <person name="Kalinowski J."/>
            <person name="Ruckert C."/>
        </authorList>
    </citation>
    <scope>NUCLEOTIDE SEQUENCE</scope>
    <source>
        <strain evidence="1">NBRC 108769</strain>
    </source>
</reference>
<dbReference type="InterPro" id="IPR036909">
    <property type="entry name" value="Cyt_c-like_dom_sf"/>
</dbReference>
<dbReference type="AlphaFoldDB" id="A0AA37SP52"/>
<dbReference type="Proteomes" id="UP001156666">
    <property type="component" value="Unassembled WGS sequence"/>
</dbReference>
<organism evidence="1 2">
    <name type="scientific">Portibacter lacus</name>
    <dbReference type="NCBI Taxonomy" id="1099794"/>
    <lineage>
        <taxon>Bacteria</taxon>
        <taxon>Pseudomonadati</taxon>
        <taxon>Bacteroidota</taxon>
        <taxon>Saprospiria</taxon>
        <taxon>Saprospirales</taxon>
        <taxon>Haliscomenobacteraceae</taxon>
        <taxon>Portibacter</taxon>
    </lineage>
</organism>
<dbReference type="GO" id="GO:0020037">
    <property type="term" value="F:heme binding"/>
    <property type="evidence" value="ECO:0007669"/>
    <property type="project" value="InterPro"/>
</dbReference>
<dbReference type="GO" id="GO:0009055">
    <property type="term" value="F:electron transfer activity"/>
    <property type="evidence" value="ECO:0007669"/>
    <property type="project" value="InterPro"/>
</dbReference>
<evidence type="ECO:0008006" key="3">
    <source>
        <dbReference type="Google" id="ProtNLM"/>
    </source>
</evidence>
<keyword evidence="2" id="KW-1185">Reference proteome</keyword>
<accession>A0AA37SP52</accession>
<reference evidence="1" key="2">
    <citation type="submission" date="2023-01" db="EMBL/GenBank/DDBJ databases">
        <title>Draft genome sequence of Portibacter lacus strain NBRC 108769.</title>
        <authorList>
            <person name="Sun Q."/>
            <person name="Mori K."/>
        </authorList>
    </citation>
    <scope>NUCLEOTIDE SEQUENCE</scope>
    <source>
        <strain evidence="1">NBRC 108769</strain>
    </source>
</reference>
<dbReference type="RefSeq" id="WP_235294126.1">
    <property type="nucleotide sequence ID" value="NZ_BSOH01000011.1"/>
</dbReference>